<accession>A0A7X0P2Q4</accession>
<name>A0A7X0P2Q4_9ACTN</name>
<dbReference type="RefSeq" id="WP_185108879.1">
    <property type="nucleotide sequence ID" value="NZ_JACHMI010000001.1"/>
</dbReference>
<dbReference type="AlphaFoldDB" id="A0A7X0P2Q4"/>
<gene>
    <name evidence="2" type="ORF">HD593_008994</name>
</gene>
<organism evidence="2 3">
    <name type="scientific">Nonomuraea rubra</name>
    <dbReference type="NCBI Taxonomy" id="46180"/>
    <lineage>
        <taxon>Bacteria</taxon>
        <taxon>Bacillati</taxon>
        <taxon>Actinomycetota</taxon>
        <taxon>Actinomycetes</taxon>
        <taxon>Streptosporangiales</taxon>
        <taxon>Streptosporangiaceae</taxon>
        <taxon>Nonomuraea</taxon>
    </lineage>
</organism>
<evidence type="ECO:0000313" key="2">
    <source>
        <dbReference type="EMBL" id="MBB6554199.1"/>
    </source>
</evidence>
<evidence type="ECO:0000313" key="3">
    <source>
        <dbReference type="Proteomes" id="UP000565579"/>
    </source>
</evidence>
<reference evidence="2 3" key="1">
    <citation type="submission" date="2020-08" db="EMBL/GenBank/DDBJ databases">
        <title>Sequencing the genomes of 1000 actinobacteria strains.</title>
        <authorList>
            <person name="Klenk H.-P."/>
        </authorList>
    </citation>
    <scope>NUCLEOTIDE SEQUENCE [LARGE SCALE GENOMIC DNA]</scope>
    <source>
        <strain evidence="2 3">DSM 43768</strain>
    </source>
</reference>
<dbReference type="Proteomes" id="UP000565579">
    <property type="component" value="Unassembled WGS sequence"/>
</dbReference>
<evidence type="ECO:0000256" key="1">
    <source>
        <dbReference type="SAM" id="SignalP"/>
    </source>
</evidence>
<feature type="signal peptide" evidence="1">
    <location>
        <begin position="1"/>
        <end position="26"/>
    </location>
</feature>
<keyword evidence="1" id="KW-0732">Signal</keyword>
<keyword evidence="3" id="KW-1185">Reference proteome</keyword>
<dbReference type="EMBL" id="JACHMI010000001">
    <property type="protein sequence ID" value="MBB6554199.1"/>
    <property type="molecule type" value="Genomic_DNA"/>
</dbReference>
<sequence>MLKRRLAIVATSAVLGLGVMAGSALADDGPVRVHGRTGEVAHEAYGWKGFHGGRLTCWMSDGEVVKLSKGKVAELIEEKYIEPELAEAVVEDGVTVVPEDRLSISVPAKKLPRDVVKKKLAGKHRHHSRVIHLTCVWSR</sequence>
<feature type="chain" id="PRO_5030946260" evidence="1">
    <location>
        <begin position="27"/>
        <end position="139"/>
    </location>
</feature>
<comment type="caution">
    <text evidence="2">The sequence shown here is derived from an EMBL/GenBank/DDBJ whole genome shotgun (WGS) entry which is preliminary data.</text>
</comment>
<protein>
    <submittedName>
        <fullName evidence="2">Uncharacterized protein</fullName>
    </submittedName>
</protein>
<proteinExistence type="predicted"/>